<accession>A0A4P6LZF0</accession>
<dbReference type="Pfam" id="PF12833">
    <property type="entry name" value="HTH_18"/>
    <property type="match status" value="1"/>
</dbReference>
<dbReference type="InterPro" id="IPR018062">
    <property type="entry name" value="HTH_AraC-typ_CS"/>
</dbReference>
<dbReference type="PROSITE" id="PS01124">
    <property type="entry name" value="HTH_ARAC_FAMILY_2"/>
    <property type="match status" value="1"/>
</dbReference>
<dbReference type="InterPro" id="IPR009057">
    <property type="entry name" value="Homeodomain-like_sf"/>
</dbReference>
<keyword evidence="1" id="KW-0805">Transcription regulation</keyword>
<dbReference type="Proteomes" id="UP000289794">
    <property type="component" value="Chromosome"/>
</dbReference>
<dbReference type="PANTHER" id="PTHR43280">
    <property type="entry name" value="ARAC-FAMILY TRANSCRIPTIONAL REGULATOR"/>
    <property type="match status" value="1"/>
</dbReference>
<evidence type="ECO:0000313" key="6">
    <source>
        <dbReference type="Proteomes" id="UP000289794"/>
    </source>
</evidence>
<dbReference type="SUPFAM" id="SSF46689">
    <property type="entry name" value="Homeodomain-like"/>
    <property type="match status" value="2"/>
</dbReference>
<name>A0A4P6LZF0_9FIRM</name>
<dbReference type="InterPro" id="IPR018060">
    <property type="entry name" value="HTH_AraC"/>
</dbReference>
<evidence type="ECO:0000256" key="1">
    <source>
        <dbReference type="ARBA" id="ARBA00023015"/>
    </source>
</evidence>
<dbReference type="InterPro" id="IPR017853">
    <property type="entry name" value="GH"/>
</dbReference>
<dbReference type="SUPFAM" id="SSF51011">
    <property type="entry name" value="Glycosyl hydrolase domain"/>
    <property type="match status" value="1"/>
</dbReference>
<dbReference type="Gene3D" id="2.60.40.1500">
    <property type="entry name" value="Glycosyl hydrolase domain, family 39"/>
    <property type="match status" value="1"/>
</dbReference>
<dbReference type="AlphaFoldDB" id="A0A4P6LZF0"/>
<feature type="domain" description="HTH araC/xylS-type" evidence="4">
    <location>
        <begin position="162"/>
        <end position="260"/>
    </location>
</feature>
<keyword evidence="3" id="KW-0804">Transcription</keyword>
<keyword evidence="2" id="KW-0238">DNA-binding</keyword>
<sequence>MDNFQVYLDHMESLSHQLNDGLSFLLVLRGQVVLETFGEAGILESNSLAVINHRELYSVESRGQNIVLFLRVSGEYLSTRCPEILKNRYTCSTARAQSGTESLYESLKQRVARMAFIYLKQDEEDRLLFQSELLLVLHTLLHHFISGETYEMTDISRDGKLYPILSYISQNYRNPITLEQLAGEAYLSVPYLSKLFRKETGVSYLEYLTGIRLKAAVHDLIYTGEPVTRIAMNCGFSGVKTFNSQFRKKYGCSPGEYRKKYALAQKTGTRTSGGQDKGGRAKSPESLEALVRYVSRFEPEADMGEPERAVLNVRTAERFQVDFPKKILDIGHILSALQSTVQMQIREAQKAIGFEYVMFHGFFFEKDDVPDRELIHYFQCTEIINNLRQMGMVPFVRIELTEAAGMERERQQYILGRMKRQLEIVCGRFEEEYLEQWHFELCAPDRELSFVLEAAAMIKQICYQFRTGILVGEHPYPVEEMEFVLHNQFLLLVDFLSFTSDPNQAVAPADAVKYQEFHRTCHHRRLEAVKGWMEEAGARLPIFLTHFNTLTGKSQVEAGEFHRTALIADMVFSLAQMTAGIAFALNLSSRENPMPALLSYPLSLFLYNNIRRPLFFTLRSLMLLKQQVLMFQNHILVTMDKRGTLAVLMYHPCYIDPFRSLDNVRGSGNIKNVNLVLQNIPAGRYRIKSIRLDRDNGSLYNNWLKMNFSNPLEEDDIVEYLENFCNPSISLMEESIDGRYEIHQSLTLNAIAVFLIRRETD</sequence>
<dbReference type="InterPro" id="IPR020449">
    <property type="entry name" value="Tscrpt_reg_AraC-type_HTH"/>
</dbReference>
<reference evidence="5 6" key="1">
    <citation type="submission" date="2019-01" db="EMBL/GenBank/DDBJ databases">
        <title>PMF-metabolizing Aryl O-demethylase.</title>
        <authorList>
            <person name="Kim M."/>
        </authorList>
    </citation>
    <scope>NUCLEOTIDE SEQUENCE [LARGE SCALE GENOMIC DNA]</scope>
    <source>
        <strain evidence="5 6">PMF1</strain>
    </source>
</reference>
<protein>
    <submittedName>
        <fullName evidence="5">Transcriptional activator NphR</fullName>
    </submittedName>
</protein>
<dbReference type="GO" id="GO:0043565">
    <property type="term" value="F:sequence-specific DNA binding"/>
    <property type="evidence" value="ECO:0007669"/>
    <property type="project" value="InterPro"/>
</dbReference>
<dbReference type="RefSeq" id="WP_130181298.1">
    <property type="nucleotide sequence ID" value="NZ_CP035945.1"/>
</dbReference>
<dbReference type="KEGG" id="bpro:PMF13cell1_03139"/>
<evidence type="ECO:0000259" key="4">
    <source>
        <dbReference type="PROSITE" id="PS01124"/>
    </source>
</evidence>
<dbReference type="EMBL" id="CP035945">
    <property type="protein sequence ID" value="QBE97576.1"/>
    <property type="molecule type" value="Genomic_DNA"/>
</dbReference>
<dbReference type="PANTHER" id="PTHR43280:SF2">
    <property type="entry name" value="HTH-TYPE TRANSCRIPTIONAL REGULATOR EXSA"/>
    <property type="match status" value="1"/>
</dbReference>
<dbReference type="PROSITE" id="PS00041">
    <property type="entry name" value="HTH_ARAC_FAMILY_1"/>
    <property type="match status" value="1"/>
</dbReference>
<proteinExistence type="predicted"/>
<dbReference type="GO" id="GO:0003700">
    <property type="term" value="F:DNA-binding transcription factor activity"/>
    <property type="evidence" value="ECO:0007669"/>
    <property type="project" value="InterPro"/>
</dbReference>
<dbReference type="Gene3D" id="1.10.10.60">
    <property type="entry name" value="Homeodomain-like"/>
    <property type="match status" value="2"/>
</dbReference>
<evidence type="ECO:0000256" key="3">
    <source>
        <dbReference type="ARBA" id="ARBA00023163"/>
    </source>
</evidence>
<evidence type="ECO:0000256" key="2">
    <source>
        <dbReference type="ARBA" id="ARBA00023125"/>
    </source>
</evidence>
<dbReference type="PRINTS" id="PR00032">
    <property type="entry name" value="HTHARAC"/>
</dbReference>
<dbReference type="SMART" id="SM00342">
    <property type="entry name" value="HTH_ARAC"/>
    <property type="match status" value="1"/>
</dbReference>
<dbReference type="SUPFAM" id="SSF51445">
    <property type="entry name" value="(Trans)glycosidases"/>
    <property type="match status" value="1"/>
</dbReference>
<gene>
    <name evidence="5" type="primary">nphR_2</name>
    <name evidence="5" type="ORF">PMF13cell1_03139</name>
</gene>
<evidence type="ECO:0000313" key="5">
    <source>
        <dbReference type="EMBL" id="QBE97576.1"/>
    </source>
</evidence>
<organism evidence="5 6">
    <name type="scientific">Blautia producta</name>
    <dbReference type="NCBI Taxonomy" id="33035"/>
    <lineage>
        <taxon>Bacteria</taxon>
        <taxon>Bacillati</taxon>
        <taxon>Bacillota</taxon>
        <taxon>Clostridia</taxon>
        <taxon>Lachnospirales</taxon>
        <taxon>Lachnospiraceae</taxon>
        <taxon>Blautia</taxon>
    </lineage>
</organism>
<dbReference type="Gene3D" id="3.20.20.80">
    <property type="entry name" value="Glycosidases"/>
    <property type="match status" value="1"/>
</dbReference>